<sequence>MLVNASSPESEWQKNIEAYLKKADEEGISISYSVRNQRMRSQETESYKETFVNSFCKPYLEALKRNLKARFPPEDIKFLSSYQLFDPTATLSSDKLHTLLNIAAKQLASATVEHESEVFSAIRSEYLIFSSTIRQKGFENTSDVMKDVAAQLLPGHTTVFPLLANLASSLLVIPASTADCERGFSALKRIKTSTRNRLSSGTLEDLMMIDLEGKDVSKFDFKREGAV</sequence>
<dbReference type="PANTHER" id="PTHR46880:SF5">
    <property type="entry name" value="DUF4371 DOMAIN-CONTAINING PROTEIN"/>
    <property type="match status" value="1"/>
</dbReference>
<dbReference type="Pfam" id="PF05699">
    <property type="entry name" value="Dimer_Tnp_hAT"/>
    <property type="match status" value="1"/>
</dbReference>
<dbReference type="GO" id="GO:0046983">
    <property type="term" value="F:protein dimerization activity"/>
    <property type="evidence" value="ECO:0007669"/>
    <property type="project" value="InterPro"/>
</dbReference>
<dbReference type="InterPro" id="IPR008906">
    <property type="entry name" value="HATC_C_dom"/>
</dbReference>
<protein>
    <recommendedName>
        <fullName evidence="1">HAT C-terminal dimerisation domain-containing protein</fullName>
    </recommendedName>
</protein>
<name>A0A1X7V2S3_AMPQE</name>
<dbReference type="EnsemblMetazoa" id="Aqu2.1.33862_001">
    <property type="protein sequence ID" value="Aqu2.1.33862_001"/>
    <property type="gene ID" value="Aqu2.1.33862"/>
</dbReference>
<dbReference type="AlphaFoldDB" id="A0A1X7V2S3"/>
<evidence type="ECO:0000313" key="2">
    <source>
        <dbReference type="EnsemblMetazoa" id="Aqu2.1.33862_001"/>
    </source>
</evidence>
<dbReference type="InParanoid" id="A0A1X7V2S3"/>
<dbReference type="SUPFAM" id="SSF53098">
    <property type="entry name" value="Ribonuclease H-like"/>
    <property type="match status" value="1"/>
</dbReference>
<dbReference type="InterPro" id="IPR012337">
    <property type="entry name" value="RNaseH-like_sf"/>
</dbReference>
<organism evidence="2">
    <name type="scientific">Amphimedon queenslandica</name>
    <name type="common">Sponge</name>
    <dbReference type="NCBI Taxonomy" id="400682"/>
    <lineage>
        <taxon>Eukaryota</taxon>
        <taxon>Metazoa</taxon>
        <taxon>Porifera</taxon>
        <taxon>Demospongiae</taxon>
        <taxon>Heteroscleromorpha</taxon>
        <taxon>Haplosclerida</taxon>
        <taxon>Niphatidae</taxon>
        <taxon>Amphimedon</taxon>
    </lineage>
</organism>
<feature type="domain" description="HAT C-terminal dimerisation" evidence="1">
    <location>
        <begin position="156"/>
        <end position="209"/>
    </location>
</feature>
<evidence type="ECO:0000259" key="1">
    <source>
        <dbReference type="Pfam" id="PF05699"/>
    </source>
</evidence>
<reference evidence="2" key="1">
    <citation type="submission" date="2017-05" db="UniProtKB">
        <authorList>
            <consortium name="EnsemblMetazoa"/>
        </authorList>
    </citation>
    <scope>IDENTIFICATION</scope>
</reference>
<dbReference type="PANTHER" id="PTHR46880">
    <property type="entry name" value="RAS-ASSOCIATING DOMAIN-CONTAINING PROTEIN"/>
    <property type="match status" value="1"/>
</dbReference>
<accession>A0A1X7V2S3</accession>
<proteinExistence type="predicted"/>